<dbReference type="PANTHER" id="PTHR43767">
    <property type="entry name" value="LONG-CHAIN-FATTY-ACID--COA LIGASE"/>
    <property type="match status" value="1"/>
</dbReference>
<dbReference type="InterPro" id="IPR050237">
    <property type="entry name" value="ATP-dep_AMP-bd_enzyme"/>
</dbReference>
<dbReference type="InterPro" id="IPR025110">
    <property type="entry name" value="AMP-bd_C"/>
</dbReference>
<proteinExistence type="predicted"/>
<dbReference type="SUPFAM" id="SSF56801">
    <property type="entry name" value="Acetyl-CoA synthetase-like"/>
    <property type="match status" value="1"/>
</dbReference>
<reference evidence="4" key="1">
    <citation type="journal article" date="2019" name="Int. J. Syst. Evol. Microbiol.">
        <title>The Global Catalogue of Microorganisms (GCM) 10K type strain sequencing project: providing services to taxonomists for standard genome sequencing and annotation.</title>
        <authorList>
            <consortium name="The Broad Institute Genomics Platform"/>
            <consortium name="The Broad Institute Genome Sequencing Center for Infectious Disease"/>
            <person name="Wu L."/>
            <person name="Ma J."/>
        </authorList>
    </citation>
    <scope>NUCLEOTIDE SEQUENCE [LARGE SCALE GENOMIC DNA]</scope>
    <source>
        <strain evidence="4">JCM 16014</strain>
    </source>
</reference>
<evidence type="ECO:0000259" key="1">
    <source>
        <dbReference type="Pfam" id="PF00501"/>
    </source>
</evidence>
<sequence length="466" mass="49158">MAAGIQIPTDPGWVDEVLLAGPGDQVCLVLAEPVDRTTLRRLVAQRQAALSEAGLRAGGSVALCLPPSLAFITNLLAVWRLGARATLLDHRLTAFEIDQALQRLAPQLVVSVAQASGGALRAFQEVREQIAAHPGGRPSDTPHALVQLSSGSTGPSKSIGRSASDLIAEIDRYLKIDGVPRGGERIVSMASMVHVLGLVGGLLYGLHAGVQLVLPERMTADAILAAVAAGPEPTTLLGVPFHIELLAAVAEPPRLPQLTGMTTGGELVRAQVHDAFVDRYGIRLGNMYGMTELGVIGTDLFGAHRPAIAPAPGMTLREADGELHIAMEHSPYVGLVDPARWSDGWLHTKDAGSVDPDTGLVRIRGRRDSQVSIGGLKVDLSEVEHTLAGLPGVAGAVVVYGKAIEAYVVLEESAALDAVQQRLNERVAAYKRPRAWHVVDKLPRTATGKLVRDQGVLATVPSNGRN</sequence>
<dbReference type="EMBL" id="BAAAQN010000084">
    <property type="protein sequence ID" value="GAA2061845.1"/>
    <property type="molecule type" value="Genomic_DNA"/>
</dbReference>
<dbReference type="Proteomes" id="UP001500751">
    <property type="component" value="Unassembled WGS sequence"/>
</dbReference>
<evidence type="ECO:0000259" key="2">
    <source>
        <dbReference type="Pfam" id="PF13193"/>
    </source>
</evidence>
<keyword evidence="4" id="KW-1185">Reference proteome</keyword>
<dbReference type="Pfam" id="PF00501">
    <property type="entry name" value="AMP-binding"/>
    <property type="match status" value="1"/>
</dbReference>
<dbReference type="Gene3D" id="3.30.300.30">
    <property type="match status" value="1"/>
</dbReference>
<dbReference type="InterPro" id="IPR000873">
    <property type="entry name" value="AMP-dep_synth/lig_dom"/>
</dbReference>
<dbReference type="InterPro" id="IPR042099">
    <property type="entry name" value="ANL_N_sf"/>
</dbReference>
<evidence type="ECO:0000313" key="4">
    <source>
        <dbReference type="Proteomes" id="UP001500751"/>
    </source>
</evidence>
<dbReference type="CDD" id="cd04433">
    <property type="entry name" value="AFD_class_I"/>
    <property type="match status" value="1"/>
</dbReference>
<dbReference type="RefSeq" id="WP_344671537.1">
    <property type="nucleotide sequence ID" value="NZ_BAAAQN010000084.1"/>
</dbReference>
<organism evidence="3 4">
    <name type="scientific">Catenulispora yoronensis</name>
    <dbReference type="NCBI Taxonomy" id="450799"/>
    <lineage>
        <taxon>Bacteria</taxon>
        <taxon>Bacillati</taxon>
        <taxon>Actinomycetota</taxon>
        <taxon>Actinomycetes</taxon>
        <taxon>Catenulisporales</taxon>
        <taxon>Catenulisporaceae</taxon>
        <taxon>Catenulispora</taxon>
    </lineage>
</organism>
<protein>
    <submittedName>
        <fullName evidence="3">Acyl-CoA synthetase</fullName>
    </submittedName>
</protein>
<dbReference type="Gene3D" id="3.40.50.12780">
    <property type="entry name" value="N-terminal domain of ligase-like"/>
    <property type="match status" value="1"/>
</dbReference>
<name>A0ABP5H0A9_9ACTN</name>
<feature type="domain" description="AMP-binding enzyme C-terminal" evidence="2">
    <location>
        <begin position="382"/>
        <end position="449"/>
    </location>
</feature>
<comment type="caution">
    <text evidence="3">The sequence shown here is derived from an EMBL/GenBank/DDBJ whole genome shotgun (WGS) entry which is preliminary data.</text>
</comment>
<gene>
    <name evidence="3" type="ORF">GCM10009839_86170</name>
</gene>
<evidence type="ECO:0000313" key="3">
    <source>
        <dbReference type="EMBL" id="GAA2061845.1"/>
    </source>
</evidence>
<dbReference type="Pfam" id="PF13193">
    <property type="entry name" value="AMP-binding_C"/>
    <property type="match status" value="1"/>
</dbReference>
<dbReference type="InterPro" id="IPR045851">
    <property type="entry name" value="AMP-bd_C_sf"/>
</dbReference>
<dbReference type="PANTHER" id="PTHR43767:SF1">
    <property type="entry name" value="NONRIBOSOMAL PEPTIDE SYNTHASE PES1 (EUROFUNG)-RELATED"/>
    <property type="match status" value="1"/>
</dbReference>
<accession>A0ABP5H0A9</accession>
<feature type="domain" description="AMP-dependent synthetase/ligase" evidence="1">
    <location>
        <begin position="40"/>
        <end position="301"/>
    </location>
</feature>